<organism evidence="4 5">
    <name type="scientific">Solimonas aquatica</name>
    <dbReference type="NCBI Taxonomy" id="489703"/>
    <lineage>
        <taxon>Bacteria</taxon>
        <taxon>Pseudomonadati</taxon>
        <taxon>Pseudomonadota</taxon>
        <taxon>Gammaproteobacteria</taxon>
        <taxon>Nevskiales</taxon>
        <taxon>Nevskiaceae</taxon>
        <taxon>Solimonas</taxon>
    </lineage>
</organism>
<dbReference type="PANTHER" id="PTHR42951">
    <property type="entry name" value="METALLO-BETA-LACTAMASE DOMAIN-CONTAINING"/>
    <property type="match status" value="1"/>
</dbReference>
<evidence type="ECO:0000256" key="1">
    <source>
        <dbReference type="SAM" id="MobiDB-lite"/>
    </source>
</evidence>
<gene>
    <name evidence="4" type="ORF">SAMN04488038_104157</name>
</gene>
<accession>A0A1H9DV48</accession>
<dbReference type="AlphaFoldDB" id="A0A1H9DV48"/>
<dbReference type="Pfam" id="PF00753">
    <property type="entry name" value="Lactamase_B"/>
    <property type="match status" value="1"/>
</dbReference>
<dbReference type="RefSeq" id="WP_093283608.1">
    <property type="nucleotide sequence ID" value="NZ_FOFS01000004.1"/>
</dbReference>
<evidence type="ECO:0000313" key="5">
    <source>
        <dbReference type="Proteomes" id="UP000199233"/>
    </source>
</evidence>
<name>A0A1H9DV48_9GAMM</name>
<dbReference type="InterPro" id="IPR036866">
    <property type="entry name" value="RibonucZ/Hydroxyglut_hydro"/>
</dbReference>
<feature type="region of interest" description="Disordered" evidence="1">
    <location>
        <begin position="87"/>
        <end position="117"/>
    </location>
</feature>
<feature type="chain" id="PRO_5011726558" evidence="2">
    <location>
        <begin position="21"/>
        <end position="484"/>
    </location>
</feature>
<evidence type="ECO:0000256" key="2">
    <source>
        <dbReference type="SAM" id="SignalP"/>
    </source>
</evidence>
<dbReference type="Proteomes" id="UP000199233">
    <property type="component" value="Unassembled WGS sequence"/>
</dbReference>
<reference evidence="4 5" key="1">
    <citation type="submission" date="2016-10" db="EMBL/GenBank/DDBJ databases">
        <authorList>
            <person name="de Groot N.N."/>
        </authorList>
    </citation>
    <scope>NUCLEOTIDE SEQUENCE [LARGE SCALE GENOMIC DNA]</scope>
    <source>
        <strain evidence="4 5">DSM 25927</strain>
    </source>
</reference>
<sequence length="484" mass="52421">MSRKPFYLLPLLALPLQAGAATPAQTLSEVASALGAESLQSIQFSGAGSDYALGQFGHAGEAWPKFIDKSYQRVVSFAPWATELQRTRLQGENPPRGGGGQPIFGEQQQTQSVTAESPSAISLQSELAVTLPQAFIKAAQQASDLKAEEQHAGGKHYTVLSFTAPNKARTRGWVNAQHQIERVETQIDNPVYGDVNYEAQFSGYRDFGGVQFPGHIVQKAGGYPVLELNVSEVKLNVPAQIKASVPPTPVLASEPLGKDVWLISGGYAAVAVGFKDHVLIIEGGQNDQRSEAVIAEAKRLFPGKKIGALVNTHAHFDHAGGLRNYVAEGATIITHESNVPYFQKVWANPHRLAPDRLALHPRPAKFRAVKDELLLSDGEHSVQLFRLQDFGHNDGTLVAYLPNEKVLVEADAFNPPASPLTQTPASISPFQQSLVANIEARKLVVERIVPIHLPADNRKIAYTELLTAVGRIDSKAQLSLTETK</sequence>
<feature type="compositionally biased region" description="Polar residues" evidence="1">
    <location>
        <begin position="106"/>
        <end position="117"/>
    </location>
</feature>
<dbReference type="EMBL" id="FOFS01000004">
    <property type="protein sequence ID" value="SEQ16638.1"/>
    <property type="molecule type" value="Genomic_DNA"/>
</dbReference>
<evidence type="ECO:0000313" key="4">
    <source>
        <dbReference type="EMBL" id="SEQ16638.1"/>
    </source>
</evidence>
<dbReference type="SUPFAM" id="SSF56281">
    <property type="entry name" value="Metallo-hydrolase/oxidoreductase"/>
    <property type="match status" value="1"/>
</dbReference>
<dbReference type="InterPro" id="IPR001279">
    <property type="entry name" value="Metallo-B-lactamas"/>
</dbReference>
<evidence type="ECO:0000259" key="3">
    <source>
        <dbReference type="SMART" id="SM00849"/>
    </source>
</evidence>
<dbReference type="OrthoDB" id="9769598at2"/>
<keyword evidence="5" id="KW-1185">Reference proteome</keyword>
<feature type="domain" description="Metallo-beta-lactamase" evidence="3">
    <location>
        <begin position="266"/>
        <end position="452"/>
    </location>
</feature>
<keyword evidence="2" id="KW-0732">Signal</keyword>
<dbReference type="STRING" id="489703.SAMN04488038_104157"/>
<protein>
    <submittedName>
        <fullName evidence="4">Glyoxylase, beta-lactamase superfamily II</fullName>
    </submittedName>
</protein>
<dbReference type="InterPro" id="IPR050855">
    <property type="entry name" value="NDM-1-like"/>
</dbReference>
<dbReference type="Gene3D" id="3.60.15.10">
    <property type="entry name" value="Ribonuclease Z/Hydroxyacylglutathione hydrolase-like"/>
    <property type="match status" value="1"/>
</dbReference>
<proteinExistence type="predicted"/>
<feature type="signal peptide" evidence="2">
    <location>
        <begin position="1"/>
        <end position="20"/>
    </location>
</feature>
<dbReference type="SMART" id="SM00849">
    <property type="entry name" value="Lactamase_B"/>
    <property type="match status" value="1"/>
</dbReference>